<reference evidence="2 3" key="1">
    <citation type="submission" date="2018-11" db="EMBL/GenBank/DDBJ databases">
        <authorList>
            <person name="Lopez-Roques C."/>
            <person name="Donnadieu C."/>
            <person name="Bouchez O."/>
            <person name="Klopp C."/>
            <person name="Cabau C."/>
            <person name="Zahm M."/>
        </authorList>
    </citation>
    <scope>NUCLEOTIDE SEQUENCE [LARGE SCALE GENOMIC DNA]</scope>
    <source>
        <strain evidence="2">RS831</strain>
        <tissue evidence="2">Whole body</tissue>
    </source>
</reference>
<gene>
    <name evidence="2" type="ORF">OJAV_G00101600</name>
</gene>
<organism evidence="2 3">
    <name type="scientific">Oryzias javanicus</name>
    <name type="common">Javanese ricefish</name>
    <name type="synonym">Aplocheilus javanicus</name>
    <dbReference type="NCBI Taxonomy" id="123683"/>
    <lineage>
        <taxon>Eukaryota</taxon>
        <taxon>Metazoa</taxon>
        <taxon>Chordata</taxon>
        <taxon>Craniata</taxon>
        <taxon>Vertebrata</taxon>
        <taxon>Euteleostomi</taxon>
        <taxon>Actinopterygii</taxon>
        <taxon>Neopterygii</taxon>
        <taxon>Teleostei</taxon>
        <taxon>Neoteleostei</taxon>
        <taxon>Acanthomorphata</taxon>
        <taxon>Ovalentaria</taxon>
        <taxon>Atherinomorphae</taxon>
        <taxon>Beloniformes</taxon>
        <taxon>Adrianichthyidae</taxon>
        <taxon>Oryziinae</taxon>
        <taxon>Oryzias</taxon>
    </lineage>
</organism>
<keyword evidence="3" id="KW-1185">Reference proteome</keyword>
<feature type="compositionally biased region" description="Basic and acidic residues" evidence="1">
    <location>
        <begin position="251"/>
        <end position="261"/>
    </location>
</feature>
<feature type="compositionally biased region" description="Polar residues" evidence="1">
    <location>
        <begin position="467"/>
        <end position="476"/>
    </location>
</feature>
<feature type="region of interest" description="Disordered" evidence="1">
    <location>
        <begin position="427"/>
        <end position="566"/>
    </location>
</feature>
<dbReference type="EMBL" id="CM012446">
    <property type="protein sequence ID" value="RVE67314.1"/>
    <property type="molecule type" value="Genomic_DNA"/>
</dbReference>
<feature type="compositionally biased region" description="Acidic residues" evidence="1">
    <location>
        <begin position="589"/>
        <end position="610"/>
    </location>
</feature>
<proteinExistence type="predicted"/>
<protein>
    <submittedName>
        <fullName evidence="2">Uncharacterized protein</fullName>
    </submittedName>
</protein>
<feature type="compositionally biased region" description="Polar residues" evidence="1">
    <location>
        <begin position="501"/>
        <end position="510"/>
    </location>
</feature>
<feature type="compositionally biased region" description="Basic and acidic residues" evidence="1">
    <location>
        <begin position="427"/>
        <end position="437"/>
    </location>
</feature>
<feature type="region of interest" description="Disordered" evidence="1">
    <location>
        <begin position="194"/>
        <end position="301"/>
    </location>
</feature>
<feature type="compositionally biased region" description="Polar residues" evidence="1">
    <location>
        <begin position="371"/>
        <end position="385"/>
    </location>
</feature>
<dbReference type="Proteomes" id="UP000283210">
    <property type="component" value="Chromosome 10"/>
</dbReference>
<evidence type="ECO:0000313" key="3">
    <source>
        <dbReference type="Proteomes" id="UP000283210"/>
    </source>
</evidence>
<feature type="region of interest" description="Disordered" evidence="1">
    <location>
        <begin position="582"/>
        <end position="646"/>
    </location>
</feature>
<name>A0A437CXF1_ORYJA</name>
<feature type="compositionally biased region" description="Basic and acidic residues" evidence="1">
    <location>
        <begin position="556"/>
        <end position="566"/>
    </location>
</feature>
<evidence type="ECO:0000256" key="1">
    <source>
        <dbReference type="SAM" id="MobiDB-lite"/>
    </source>
</evidence>
<sequence>MSQSHQQTDTQAVLQSMLQKLKLQPGSEGSKQTFAMDAPTPVQHHEKGPFSPQGVNTSTVEVFGFNGSALKDFGSSTDFGFSGGKGKQPGPGCEVSSPVSFPSFNFSTVGNKSKSWVLEHATLPGVIPTGNQHLFPATSPKDIDLTSFKSTNGDMSTFGNFTMTQPFLPNRDTDFNLRSNETTVQGFTPKSYVWSKKSTDTDKDNKELHTGSDTVLDQSKDLQFVSSNQKTTGSRRKQRSENNTKKRWTQKIKERLKDKHGNNGKKPRGEGITTDKINEQEAQQQVEEDVFNTSNTDGERALSSGSVFSIKTEDSTNDSISRFTSDFEIGLGSFSLLEEIAKGQVWAKFINPSHSTPSAHQRPLVESVFLPQNQPDSHTRNQLPQTPHHPGNARDTWSSRSIDSSPAEGFRIPPQTLLPVVMDAQHSEAMEDDHSKFDLQSAGSEARMRFRSSYRSSPQTDSEDNANKSGLMNKSYGSRKRQHQYRVERMTEEEETDGAGLQSSRSQTNFAMMEASGNSRDSKTPLSAPPSQTAFFAPRGVLRPSKDHSSAASMETDTKRRRVEENRRVRFSEEVVTLPSSYLYQNLTDSEEEAEEESFPEEDSVTEQECEVAQPMMEEVAPSRRPERSGWIKALIRKNTRRKHKQ</sequence>
<feature type="compositionally biased region" description="Polar residues" evidence="1">
    <location>
        <begin position="395"/>
        <end position="404"/>
    </location>
</feature>
<dbReference type="AlphaFoldDB" id="A0A437CXF1"/>
<evidence type="ECO:0000313" key="2">
    <source>
        <dbReference type="EMBL" id="RVE67314.1"/>
    </source>
</evidence>
<reference evidence="2 3" key="2">
    <citation type="submission" date="2019-01" db="EMBL/GenBank/DDBJ databases">
        <title>A chromosome length genome reference of the Java medaka (oryzias javanicus).</title>
        <authorList>
            <person name="Herpin A."/>
            <person name="Takehana Y."/>
            <person name="Naruse K."/>
            <person name="Ansai S."/>
            <person name="Kawaguchi M."/>
        </authorList>
    </citation>
    <scope>NUCLEOTIDE SEQUENCE [LARGE SCALE GENOMIC DNA]</scope>
    <source>
        <strain evidence="2">RS831</strain>
        <tissue evidence="2">Whole body</tissue>
    </source>
</reference>
<feature type="region of interest" description="Disordered" evidence="1">
    <location>
        <begin position="371"/>
        <end position="415"/>
    </location>
</feature>
<dbReference type="OrthoDB" id="8960114at2759"/>
<feature type="compositionally biased region" description="Basic and acidic residues" evidence="1">
    <location>
        <begin position="621"/>
        <end position="630"/>
    </location>
</feature>
<feature type="compositionally biased region" description="Basic residues" evidence="1">
    <location>
        <begin position="635"/>
        <end position="646"/>
    </location>
</feature>
<accession>A0A437CXF1</accession>
<feature type="compositionally biased region" description="Basic and acidic residues" evidence="1">
    <location>
        <begin position="197"/>
        <end position="210"/>
    </location>
</feature>